<dbReference type="Proteomes" id="UP000184517">
    <property type="component" value="Unassembled WGS sequence"/>
</dbReference>
<keyword evidence="1" id="KW-0229">DNA integration</keyword>
<dbReference type="InterPro" id="IPR050090">
    <property type="entry name" value="Tyrosine_recombinase_XerCD"/>
</dbReference>
<dbReference type="Gene3D" id="1.10.443.10">
    <property type="entry name" value="Intergrase catalytic core"/>
    <property type="match status" value="1"/>
</dbReference>
<name>A0A1M5KW15_9GAMM</name>
<dbReference type="GO" id="GO:0006310">
    <property type="term" value="P:DNA recombination"/>
    <property type="evidence" value="ECO:0007669"/>
    <property type="project" value="UniProtKB-KW"/>
</dbReference>
<dbReference type="RefSeq" id="WP_072841705.1">
    <property type="nucleotide sequence ID" value="NZ_FQVF01000024.1"/>
</dbReference>
<proteinExistence type="predicted"/>
<evidence type="ECO:0000313" key="5">
    <source>
        <dbReference type="Proteomes" id="UP000184517"/>
    </source>
</evidence>
<dbReference type="InterPro" id="IPR011010">
    <property type="entry name" value="DNA_brk_join_enz"/>
</dbReference>
<dbReference type="EMBL" id="FQVF01000024">
    <property type="protein sequence ID" value="SHG56363.1"/>
    <property type="molecule type" value="Genomic_DNA"/>
</dbReference>
<feature type="domain" description="Tyr recombinase" evidence="3">
    <location>
        <begin position="220"/>
        <end position="452"/>
    </location>
</feature>
<evidence type="ECO:0000313" key="4">
    <source>
        <dbReference type="EMBL" id="SHG56363.1"/>
    </source>
</evidence>
<sequence>MMGSDFRIGDQFQSTAKLIEIPRFYFGEFEFPDLQGVDPIENCQFKPAKGWWPKVPVLIQSDGLPWEIGNAYLLTVLKSKQPWDMETLRSRANYLLAYLRFLEDTGTHFMHFPFNKSERVTYLFRDMLQSFIVKGLNPQYASNIINAVVHFYRTIAEENFISEEDFKNLPFKTINRFIKFLDAKGFGRFKTVTTSDIAIKHSKPHKRLDRISDGGELRPLRVEEQRSILSAFDRQLCPYHLELMMRIALSTGARIQTVCTIRVHHIRSAYRKIISDNLSCIEIQAGNGAENEGYLINTKRGKLHRLLFPRKLIEDLYIYATADYHQSLMGRSYYGKGDLNYLFLTETASPFYISKQEIQDRQNTDSYYSVNSADFVQNKGDTVRMNLNTFRKKLKSEFPDVGYFKFHDLRATFGMNLVRRLESKGYKSGRILSEVKSRMGHSSIATTQEYLDFEQLGGMFEEVSVEFESELLSDYVLVGSDVQ</sequence>
<dbReference type="PANTHER" id="PTHR30349">
    <property type="entry name" value="PHAGE INTEGRASE-RELATED"/>
    <property type="match status" value="1"/>
</dbReference>
<dbReference type="Pfam" id="PF00589">
    <property type="entry name" value="Phage_integrase"/>
    <property type="match status" value="1"/>
</dbReference>
<dbReference type="AlphaFoldDB" id="A0A1M5KW15"/>
<protein>
    <submittedName>
        <fullName evidence="4">Phage integrase family protein</fullName>
    </submittedName>
</protein>
<reference evidence="5" key="1">
    <citation type="submission" date="2016-11" db="EMBL/GenBank/DDBJ databases">
        <authorList>
            <person name="Varghese N."/>
            <person name="Submissions S."/>
        </authorList>
    </citation>
    <scope>NUCLEOTIDE SEQUENCE [LARGE SCALE GENOMIC DNA]</scope>
    <source>
        <strain evidence="5">DSM 16579</strain>
    </source>
</reference>
<evidence type="ECO:0000259" key="3">
    <source>
        <dbReference type="Pfam" id="PF00589"/>
    </source>
</evidence>
<dbReference type="OrthoDB" id="8823540at2"/>
<evidence type="ECO:0000256" key="1">
    <source>
        <dbReference type="ARBA" id="ARBA00022908"/>
    </source>
</evidence>
<dbReference type="CDD" id="cd00397">
    <property type="entry name" value="DNA_BRE_C"/>
    <property type="match status" value="1"/>
</dbReference>
<dbReference type="InterPro" id="IPR013762">
    <property type="entry name" value="Integrase-like_cat_sf"/>
</dbReference>
<accession>A0A1M5KW15</accession>
<dbReference type="STRING" id="1122206.SAMN02745753_04130"/>
<organism evidence="4 5">
    <name type="scientific">Marinomonas polaris DSM 16579</name>
    <dbReference type="NCBI Taxonomy" id="1122206"/>
    <lineage>
        <taxon>Bacteria</taxon>
        <taxon>Pseudomonadati</taxon>
        <taxon>Pseudomonadota</taxon>
        <taxon>Gammaproteobacteria</taxon>
        <taxon>Oceanospirillales</taxon>
        <taxon>Oceanospirillaceae</taxon>
        <taxon>Marinomonas</taxon>
    </lineage>
</organism>
<keyword evidence="2" id="KW-0233">DNA recombination</keyword>
<dbReference type="InterPro" id="IPR002104">
    <property type="entry name" value="Integrase_catalytic"/>
</dbReference>
<dbReference type="PANTHER" id="PTHR30349:SF64">
    <property type="entry name" value="PROPHAGE INTEGRASE INTD-RELATED"/>
    <property type="match status" value="1"/>
</dbReference>
<dbReference type="GO" id="GO:0003677">
    <property type="term" value="F:DNA binding"/>
    <property type="evidence" value="ECO:0007669"/>
    <property type="project" value="InterPro"/>
</dbReference>
<evidence type="ECO:0000256" key="2">
    <source>
        <dbReference type="ARBA" id="ARBA00023172"/>
    </source>
</evidence>
<gene>
    <name evidence="4" type="ORF">SAMN02745753_04130</name>
</gene>
<keyword evidence="5" id="KW-1185">Reference proteome</keyword>
<dbReference type="GO" id="GO:0015074">
    <property type="term" value="P:DNA integration"/>
    <property type="evidence" value="ECO:0007669"/>
    <property type="project" value="UniProtKB-KW"/>
</dbReference>
<dbReference type="SUPFAM" id="SSF56349">
    <property type="entry name" value="DNA breaking-rejoining enzymes"/>
    <property type="match status" value="1"/>
</dbReference>